<dbReference type="PRINTS" id="PR01040">
    <property type="entry name" value="TRNASYNTHTYR"/>
</dbReference>
<comment type="caution">
    <text evidence="13">The sequence shown here is derived from an EMBL/GenBank/DDBJ whole genome shotgun (WGS) entry which is preliminary data.</text>
</comment>
<dbReference type="AlphaFoldDB" id="A0A398D0L8"/>
<dbReference type="InterPro" id="IPR002305">
    <property type="entry name" value="aa-tRNA-synth_Ic"/>
</dbReference>
<keyword evidence="2 10" id="KW-0963">Cytoplasm</keyword>
<dbReference type="NCBIfam" id="TIGR00234">
    <property type="entry name" value="tyrS"/>
    <property type="match status" value="1"/>
</dbReference>
<dbReference type="GO" id="GO:0006437">
    <property type="term" value="P:tyrosyl-tRNA aminoacylation"/>
    <property type="evidence" value="ECO:0007669"/>
    <property type="project" value="UniProtKB-UniRule"/>
</dbReference>
<evidence type="ECO:0000256" key="1">
    <source>
        <dbReference type="ARBA" id="ARBA00011738"/>
    </source>
</evidence>
<reference evidence="13 14" key="1">
    <citation type="submission" date="2018-09" db="EMBL/GenBank/DDBJ databases">
        <title>Discovery and Ecogenomic Context for Candidatus Cryosericales, a Global Caldiserica Order Active in Thawing Permafrost.</title>
        <authorList>
            <person name="Martinez M.A."/>
            <person name="Woodcroft B.J."/>
            <person name="Ignacio Espinoza J.C."/>
            <person name="Zayed A."/>
            <person name="Singleton C.M."/>
            <person name="Boyd J."/>
            <person name="Li Y.-F."/>
            <person name="Purvine S."/>
            <person name="Maughan H."/>
            <person name="Hodgkins S.B."/>
            <person name="Anderson D."/>
            <person name="Sederholm M."/>
            <person name="Temperton B."/>
            <person name="Saleska S.R."/>
            <person name="Tyson G.W."/>
            <person name="Rich V.I."/>
        </authorList>
    </citation>
    <scope>NUCLEOTIDE SEQUENCE [LARGE SCALE GENOMIC DNA]</scope>
    <source>
        <strain evidence="13 14">SMC7</strain>
    </source>
</reference>
<feature type="short sequence motif" description="'KMSKS' region" evidence="10">
    <location>
        <begin position="236"/>
        <end position="240"/>
    </location>
</feature>
<feature type="domain" description="RNA-binding S4" evidence="12">
    <location>
        <begin position="359"/>
        <end position="399"/>
    </location>
</feature>
<comment type="subunit">
    <text evidence="1 10">Homodimer.</text>
</comment>
<dbReference type="PROSITE" id="PS00178">
    <property type="entry name" value="AA_TRNA_LIGASE_I"/>
    <property type="match status" value="1"/>
</dbReference>
<evidence type="ECO:0000256" key="6">
    <source>
        <dbReference type="ARBA" id="ARBA00022884"/>
    </source>
</evidence>
<keyword evidence="8 10" id="KW-0030">Aminoacyl-tRNA synthetase</keyword>
<dbReference type="Gene3D" id="3.40.50.620">
    <property type="entry name" value="HUPs"/>
    <property type="match status" value="1"/>
</dbReference>
<proteinExistence type="inferred from homology"/>
<dbReference type="Pfam" id="PF01479">
    <property type="entry name" value="S4"/>
    <property type="match status" value="1"/>
</dbReference>
<gene>
    <name evidence="10" type="primary">tyrS</name>
    <name evidence="13" type="ORF">SMC7_03165</name>
</gene>
<dbReference type="CDD" id="cd00805">
    <property type="entry name" value="TyrRS_core"/>
    <property type="match status" value="1"/>
</dbReference>
<dbReference type="InterPro" id="IPR002942">
    <property type="entry name" value="S4_RNA-bd"/>
</dbReference>
<feature type="binding site" evidence="10">
    <location>
        <position position="239"/>
    </location>
    <ligand>
        <name>ATP</name>
        <dbReference type="ChEBI" id="CHEBI:30616"/>
    </ligand>
</feature>
<evidence type="ECO:0000256" key="11">
    <source>
        <dbReference type="PROSITE-ProRule" id="PRU00182"/>
    </source>
</evidence>
<dbReference type="CDD" id="cd00165">
    <property type="entry name" value="S4"/>
    <property type="match status" value="1"/>
</dbReference>
<dbReference type="PROSITE" id="PS50889">
    <property type="entry name" value="S4"/>
    <property type="match status" value="1"/>
</dbReference>
<dbReference type="Proteomes" id="UP000266328">
    <property type="component" value="Unassembled WGS sequence"/>
</dbReference>
<evidence type="ECO:0000256" key="10">
    <source>
        <dbReference type="HAMAP-Rule" id="MF_02007"/>
    </source>
</evidence>
<dbReference type="SUPFAM" id="SSF55174">
    <property type="entry name" value="Alpha-L RNA-binding motif"/>
    <property type="match status" value="1"/>
</dbReference>
<evidence type="ECO:0000256" key="9">
    <source>
        <dbReference type="ARBA" id="ARBA00048248"/>
    </source>
</evidence>
<evidence type="ECO:0000256" key="4">
    <source>
        <dbReference type="ARBA" id="ARBA00022741"/>
    </source>
</evidence>
<comment type="catalytic activity">
    <reaction evidence="9 10">
        <text>tRNA(Tyr) + L-tyrosine + ATP = L-tyrosyl-tRNA(Tyr) + AMP + diphosphate + H(+)</text>
        <dbReference type="Rhea" id="RHEA:10220"/>
        <dbReference type="Rhea" id="RHEA-COMP:9706"/>
        <dbReference type="Rhea" id="RHEA-COMP:9707"/>
        <dbReference type="ChEBI" id="CHEBI:15378"/>
        <dbReference type="ChEBI" id="CHEBI:30616"/>
        <dbReference type="ChEBI" id="CHEBI:33019"/>
        <dbReference type="ChEBI" id="CHEBI:58315"/>
        <dbReference type="ChEBI" id="CHEBI:78442"/>
        <dbReference type="ChEBI" id="CHEBI:78536"/>
        <dbReference type="ChEBI" id="CHEBI:456215"/>
        <dbReference type="EC" id="6.1.1.1"/>
    </reaction>
</comment>
<comment type="similarity">
    <text evidence="10">Belongs to the class-I aminoacyl-tRNA synthetase family. TyrS type 2 subfamily.</text>
</comment>
<evidence type="ECO:0000256" key="3">
    <source>
        <dbReference type="ARBA" id="ARBA00022598"/>
    </source>
</evidence>
<dbReference type="Gene3D" id="3.10.290.10">
    <property type="entry name" value="RNA-binding S4 domain"/>
    <property type="match status" value="1"/>
</dbReference>
<evidence type="ECO:0000313" key="13">
    <source>
        <dbReference type="EMBL" id="RIE06278.1"/>
    </source>
</evidence>
<dbReference type="InterPro" id="IPR002307">
    <property type="entry name" value="Tyr-tRNA-ligase"/>
</dbReference>
<dbReference type="RefSeq" id="WP_119088927.1">
    <property type="nucleotide sequence ID" value="NZ_QXIS01000017.1"/>
</dbReference>
<dbReference type="Pfam" id="PF00579">
    <property type="entry name" value="tRNA-synt_1b"/>
    <property type="match status" value="1"/>
</dbReference>
<dbReference type="EMBL" id="QXIS01000017">
    <property type="protein sequence ID" value="RIE06278.1"/>
    <property type="molecule type" value="Genomic_DNA"/>
</dbReference>
<dbReference type="GO" id="GO:0003723">
    <property type="term" value="F:RNA binding"/>
    <property type="evidence" value="ECO:0007669"/>
    <property type="project" value="UniProtKB-KW"/>
</dbReference>
<dbReference type="HAMAP" id="MF_02007">
    <property type="entry name" value="Tyr_tRNA_synth_type2"/>
    <property type="match status" value="1"/>
</dbReference>
<evidence type="ECO:0000256" key="2">
    <source>
        <dbReference type="ARBA" id="ARBA00022490"/>
    </source>
</evidence>
<evidence type="ECO:0000313" key="14">
    <source>
        <dbReference type="Proteomes" id="UP000266328"/>
    </source>
</evidence>
<keyword evidence="14" id="KW-1185">Reference proteome</keyword>
<dbReference type="PANTHER" id="PTHR11766:SF1">
    <property type="entry name" value="TYROSINE--TRNA LIGASE"/>
    <property type="match status" value="1"/>
</dbReference>
<name>A0A398D0L8_9BACT</name>
<keyword evidence="7 10" id="KW-0648">Protein biosynthesis</keyword>
<evidence type="ECO:0000259" key="12">
    <source>
        <dbReference type="Pfam" id="PF01479"/>
    </source>
</evidence>
<dbReference type="PANTHER" id="PTHR11766">
    <property type="entry name" value="TYROSYL-TRNA SYNTHETASE"/>
    <property type="match status" value="1"/>
</dbReference>
<dbReference type="GO" id="GO:0004831">
    <property type="term" value="F:tyrosine-tRNA ligase activity"/>
    <property type="evidence" value="ECO:0007669"/>
    <property type="project" value="UniProtKB-UniRule"/>
</dbReference>
<comment type="subcellular location">
    <subcellularLocation>
        <location evidence="10">Cytoplasm</location>
    </subcellularLocation>
</comment>
<dbReference type="SUPFAM" id="SSF52374">
    <property type="entry name" value="Nucleotidylyl transferase"/>
    <property type="match status" value="1"/>
</dbReference>
<organism evidence="13 14">
    <name type="scientific">Candidatus Cryosericum terrychapinii</name>
    <dbReference type="NCBI Taxonomy" id="2290919"/>
    <lineage>
        <taxon>Bacteria</taxon>
        <taxon>Pseudomonadati</taxon>
        <taxon>Caldisericota/Cryosericota group</taxon>
        <taxon>Candidatus Cryosericota</taxon>
        <taxon>Candidatus Cryosericia</taxon>
        <taxon>Candidatus Cryosericales</taxon>
        <taxon>Candidatus Cryosericaceae</taxon>
        <taxon>Candidatus Cryosericum</taxon>
    </lineage>
</organism>
<keyword evidence="3 10" id="KW-0436">Ligase</keyword>
<dbReference type="InterPro" id="IPR014729">
    <property type="entry name" value="Rossmann-like_a/b/a_fold"/>
</dbReference>
<dbReference type="InterPro" id="IPR024088">
    <property type="entry name" value="Tyr-tRNA-ligase_bac-type"/>
</dbReference>
<dbReference type="FunFam" id="3.40.50.620:FF:000061">
    <property type="entry name" value="Tyrosine--tRNA ligase"/>
    <property type="match status" value="1"/>
</dbReference>
<evidence type="ECO:0000256" key="7">
    <source>
        <dbReference type="ARBA" id="ARBA00022917"/>
    </source>
</evidence>
<evidence type="ECO:0000256" key="8">
    <source>
        <dbReference type="ARBA" id="ARBA00023146"/>
    </source>
</evidence>
<feature type="short sequence motif" description="'HIGH' region" evidence="10">
    <location>
        <begin position="52"/>
        <end position="61"/>
    </location>
</feature>
<dbReference type="EC" id="6.1.1.1" evidence="10"/>
<comment type="function">
    <text evidence="10">Catalyzes the attachment of tyrosine to tRNA(Tyr) in a two-step reaction: tyrosine is first activated by ATP to form Tyr-AMP and then transferred to the acceptor end of tRNA(Tyr).</text>
</comment>
<keyword evidence="5 10" id="KW-0067">ATP-binding</keyword>
<dbReference type="GO" id="GO:0005829">
    <property type="term" value="C:cytosol"/>
    <property type="evidence" value="ECO:0007669"/>
    <property type="project" value="TreeGrafter"/>
</dbReference>
<keyword evidence="6 11" id="KW-0694">RNA-binding</keyword>
<sequence length="424" mass="47091">MKKAQLEQEVQRQLSILRRGTAEIVSEEGLATKIRSSLVSGKPLRVKLGADPSAPDLHLGHAVVLDKLRQFQDLGHQIVFIIGDYTGRIGDPSGRSKTRPALTGEQIDANARTYFEQVYRILDPQKTEVRYNGEWLSRLTFEEIIRLASRFTIQQILERDDFSKRYHSQVPIFFHELFYPLMQAYDSVAVEADVELGGTDQKFNFLLARQLQEQVGQVAQVAFMMPILPGLDGVHKMSKSLDNYIGIAENAVDMYGKCMSIPDGLMEAYFTLLTSMPEPEVQAVVAGIADGSVHPMTAKKRLAFLVTERFHGTEDAAAAQANFENVFSKRASTASADIAYEDVTLPTEFAGLPDVAVMDLLFGLGAVPSKSEARRLIQQGGIEIEGQRVADIGFRVSLGHSPIHMRVGKKRFLAVNLQKANDHE</sequence>
<protein>
    <recommendedName>
        <fullName evidence="10">Tyrosine--tRNA ligase</fullName>
        <ecNumber evidence="10">6.1.1.1</ecNumber>
    </recommendedName>
    <alternativeName>
        <fullName evidence="10">Tyrosyl-tRNA synthetase</fullName>
        <shortName evidence="10">TyrRS</shortName>
    </alternativeName>
</protein>
<accession>A0A398D0L8</accession>
<keyword evidence="4 10" id="KW-0547">Nucleotide-binding</keyword>
<dbReference type="InterPro" id="IPR036986">
    <property type="entry name" value="S4_RNA-bd_sf"/>
</dbReference>
<evidence type="ECO:0000256" key="5">
    <source>
        <dbReference type="ARBA" id="ARBA00022840"/>
    </source>
</evidence>
<dbReference type="GO" id="GO:0005524">
    <property type="term" value="F:ATP binding"/>
    <property type="evidence" value="ECO:0007669"/>
    <property type="project" value="UniProtKB-UniRule"/>
</dbReference>
<dbReference type="Gene3D" id="1.10.240.10">
    <property type="entry name" value="Tyrosyl-Transfer RNA Synthetase"/>
    <property type="match status" value="1"/>
</dbReference>
<dbReference type="InterPro" id="IPR024108">
    <property type="entry name" value="Tyr-tRNA-ligase_bac_2"/>
</dbReference>
<dbReference type="InterPro" id="IPR001412">
    <property type="entry name" value="aa-tRNA-synth_I_CS"/>
</dbReference>
<dbReference type="OrthoDB" id="9804243at2"/>